<keyword evidence="3" id="KW-1185">Reference proteome</keyword>
<keyword evidence="1" id="KW-1133">Transmembrane helix</keyword>
<evidence type="ECO:0000313" key="3">
    <source>
        <dbReference type="Proteomes" id="UP001190700"/>
    </source>
</evidence>
<name>A0AAE0GPU1_9CHLO</name>
<dbReference type="Proteomes" id="UP001190700">
    <property type="component" value="Unassembled WGS sequence"/>
</dbReference>
<comment type="caution">
    <text evidence="2">The sequence shown here is derived from an EMBL/GenBank/DDBJ whole genome shotgun (WGS) entry which is preliminary data.</text>
</comment>
<reference evidence="2 3" key="1">
    <citation type="journal article" date="2015" name="Genome Biol. Evol.">
        <title>Comparative Genomics of a Bacterivorous Green Alga Reveals Evolutionary Causalities and Consequences of Phago-Mixotrophic Mode of Nutrition.</title>
        <authorList>
            <person name="Burns J.A."/>
            <person name="Paasch A."/>
            <person name="Narechania A."/>
            <person name="Kim E."/>
        </authorList>
    </citation>
    <scope>NUCLEOTIDE SEQUENCE [LARGE SCALE GENOMIC DNA]</scope>
    <source>
        <strain evidence="2 3">PLY_AMNH</strain>
    </source>
</reference>
<organism evidence="2 3">
    <name type="scientific">Cymbomonas tetramitiformis</name>
    <dbReference type="NCBI Taxonomy" id="36881"/>
    <lineage>
        <taxon>Eukaryota</taxon>
        <taxon>Viridiplantae</taxon>
        <taxon>Chlorophyta</taxon>
        <taxon>Pyramimonadophyceae</taxon>
        <taxon>Pyramimonadales</taxon>
        <taxon>Pyramimonadaceae</taxon>
        <taxon>Cymbomonas</taxon>
    </lineage>
</organism>
<evidence type="ECO:0000256" key="1">
    <source>
        <dbReference type="SAM" id="Phobius"/>
    </source>
</evidence>
<gene>
    <name evidence="2" type="ORF">CYMTET_10290</name>
</gene>
<proteinExistence type="predicted"/>
<dbReference type="EMBL" id="LGRX02003616">
    <property type="protein sequence ID" value="KAK3281952.1"/>
    <property type="molecule type" value="Genomic_DNA"/>
</dbReference>
<keyword evidence="1" id="KW-0812">Transmembrane</keyword>
<keyword evidence="1" id="KW-0472">Membrane</keyword>
<dbReference type="PANTHER" id="PTHR36330">
    <property type="entry name" value="LIPASE/LIPOOXYGENASE, PLAT/LH2 FAMILY PROTEIN"/>
    <property type="match status" value="1"/>
</dbReference>
<feature type="transmembrane region" description="Helical" evidence="1">
    <location>
        <begin position="325"/>
        <end position="346"/>
    </location>
</feature>
<dbReference type="PANTHER" id="PTHR36330:SF2">
    <property type="entry name" value="LIPASE_LIPOOXYGENASE, PLAT_LH2 FAMILY PROTEIN"/>
    <property type="match status" value="1"/>
</dbReference>
<feature type="transmembrane region" description="Helical" evidence="1">
    <location>
        <begin position="286"/>
        <end position="304"/>
    </location>
</feature>
<dbReference type="AlphaFoldDB" id="A0AAE0GPU1"/>
<feature type="transmembrane region" description="Helical" evidence="1">
    <location>
        <begin position="358"/>
        <end position="378"/>
    </location>
</feature>
<accession>A0AAE0GPU1</accession>
<evidence type="ECO:0000313" key="2">
    <source>
        <dbReference type="EMBL" id="KAK3281952.1"/>
    </source>
</evidence>
<feature type="transmembrane region" description="Helical" evidence="1">
    <location>
        <begin position="262"/>
        <end position="280"/>
    </location>
</feature>
<protein>
    <submittedName>
        <fullName evidence="2">Uncharacterized protein</fullName>
    </submittedName>
</protein>
<sequence>MRGNASGAACAPRPTRDIAEAMRVHASGNVRTTDEIIAAEGISMDPALEDARIIIVGGSSAAEGESRWKQTRASRSQPWAVLPSKAALGPKVSSKIHTARSRLSIKMYSNPDFTVPESVTKLGQEEGQSVNLRFFTSSRRGSGISEPWVGARVALLTDDGRCSLHTIPRVEGESTSASRFESGSDVAAIWVAPELGTWRLTEVEVTQADGTKVRFPCSEMLGDDDNAAAELRPETSVPLSPEERAQLFNEGIQDYAEMKQQILVTNIGLVFAGSAAAWGYGGIDCAEALLTGGALGLAYSYLLQRQVDTVGTNNDGVLGSTAASFPARLLVVFLGASAAIQAFSTAEPSGAASTSPTALVFLGALGFFMYKISIVYAASTRATFD</sequence>